<gene>
    <name evidence="6" type="ORF">DM860_012551</name>
</gene>
<dbReference type="SMART" id="SM00360">
    <property type="entry name" value="RRM"/>
    <property type="match status" value="1"/>
</dbReference>
<organism evidence="6 7">
    <name type="scientific">Cuscuta australis</name>
    <dbReference type="NCBI Taxonomy" id="267555"/>
    <lineage>
        <taxon>Eukaryota</taxon>
        <taxon>Viridiplantae</taxon>
        <taxon>Streptophyta</taxon>
        <taxon>Embryophyta</taxon>
        <taxon>Tracheophyta</taxon>
        <taxon>Spermatophyta</taxon>
        <taxon>Magnoliopsida</taxon>
        <taxon>eudicotyledons</taxon>
        <taxon>Gunneridae</taxon>
        <taxon>Pentapetalae</taxon>
        <taxon>asterids</taxon>
        <taxon>lamiids</taxon>
        <taxon>Solanales</taxon>
        <taxon>Convolvulaceae</taxon>
        <taxon>Cuscuteae</taxon>
        <taxon>Cuscuta</taxon>
        <taxon>Cuscuta subgen. Grammica</taxon>
        <taxon>Cuscuta sect. Cleistogrammica</taxon>
    </lineage>
</organism>
<dbReference type="InterPro" id="IPR018222">
    <property type="entry name" value="Nuclear_transport_factor_2_euk"/>
</dbReference>
<feature type="compositionally biased region" description="Gly residues" evidence="3">
    <location>
        <begin position="405"/>
        <end position="416"/>
    </location>
</feature>
<dbReference type="SUPFAM" id="SSF54427">
    <property type="entry name" value="NTF2-like"/>
    <property type="match status" value="1"/>
</dbReference>
<comment type="caution">
    <text evidence="6">The sequence shown here is derived from an EMBL/GenBank/DDBJ whole genome shotgun (WGS) entry which is preliminary data.</text>
</comment>
<dbReference type="GO" id="GO:0005829">
    <property type="term" value="C:cytosol"/>
    <property type="evidence" value="ECO:0007669"/>
    <property type="project" value="TreeGrafter"/>
</dbReference>
<dbReference type="PROSITE" id="PS50177">
    <property type="entry name" value="NTF2_DOMAIN"/>
    <property type="match status" value="1"/>
</dbReference>
<keyword evidence="1 2" id="KW-0694">RNA-binding</keyword>
<dbReference type="GO" id="GO:1990904">
    <property type="term" value="C:ribonucleoprotein complex"/>
    <property type="evidence" value="ECO:0007669"/>
    <property type="project" value="TreeGrafter"/>
</dbReference>
<feature type="compositionally biased region" description="Polar residues" evidence="3">
    <location>
        <begin position="171"/>
        <end position="180"/>
    </location>
</feature>
<dbReference type="Gene3D" id="3.10.450.50">
    <property type="match status" value="1"/>
</dbReference>
<feature type="region of interest" description="Disordered" evidence="3">
    <location>
        <begin position="376"/>
        <end position="491"/>
    </location>
</feature>
<dbReference type="SUPFAM" id="SSF54928">
    <property type="entry name" value="RNA-binding domain, RBD"/>
    <property type="match status" value="1"/>
</dbReference>
<sequence length="491" mass="53278">MAAETAAEAVPMEQPHVSPQVVGNAFVQQYYHILHHSPELVYRFYQDGSKLGRPEEDGSMSITTTMLAINEKILSLNYADITVEIKTVDAQESFKGGVTVLVTGCLTGQDTPVRNFTQSFFLAPQDKGFFVLNDMFRYVKVSNQDDRSHIPMADTMDTVPIEQNQFPAQENLISDESTPSAEGDEVNGGEVFNPHEDQNVLIVEEEEPVAEVVNEPQDVSAPVVVEPMPVPINEAVPKKSYAKIVIELKESAATFSPPPAPVNRNSAVKHTERIHPQPAPAVVLDSSASVDSLNNQEGEAEGYSIYIRGLPMHANKAMVEEVFKNFGPIKDEGIQVRSHRQQGFCFGFVEFEEANAVQKAIEASPVAIGGRQAVVEEKRSTSSRGNNRRFLPGRGSMYRSEGVRGRGYGGGGGGRGGHNRGEFNSGRNEFNNNRSGGGGNRGGSSNRGNDGYYWSDHGGNNYGGGRVNRDGGEGMPYGNAKNMAPRVPATA</sequence>
<dbReference type="CDD" id="cd00780">
    <property type="entry name" value="NTF2"/>
    <property type="match status" value="1"/>
</dbReference>
<dbReference type="InterPro" id="IPR012677">
    <property type="entry name" value="Nucleotide-bd_a/b_plait_sf"/>
</dbReference>
<protein>
    <recommendedName>
        <fullName evidence="8">NTF2 domain-containing protein</fullName>
    </recommendedName>
</protein>
<accession>A0A328DDU4</accession>
<dbReference type="CDD" id="cd00590">
    <property type="entry name" value="RRM_SF"/>
    <property type="match status" value="1"/>
</dbReference>
<dbReference type="PROSITE" id="PS50102">
    <property type="entry name" value="RRM"/>
    <property type="match status" value="1"/>
</dbReference>
<dbReference type="InterPro" id="IPR000504">
    <property type="entry name" value="RRM_dom"/>
</dbReference>
<dbReference type="Proteomes" id="UP000249390">
    <property type="component" value="Unassembled WGS sequence"/>
</dbReference>
<feature type="domain" description="NTF2" evidence="5">
    <location>
        <begin position="22"/>
        <end position="138"/>
    </location>
</feature>
<dbReference type="InterPro" id="IPR002075">
    <property type="entry name" value="NTF2_dom"/>
</dbReference>
<keyword evidence="7" id="KW-1185">Reference proteome</keyword>
<dbReference type="Pfam" id="PF00076">
    <property type="entry name" value="RRM_1"/>
    <property type="match status" value="1"/>
</dbReference>
<dbReference type="Pfam" id="PF02136">
    <property type="entry name" value="NTF2"/>
    <property type="match status" value="1"/>
</dbReference>
<dbReference type="GO" id="GO:0003729">
    <property type="term" value="F:mRNA binding"/>
    <property type="evidence" value="ECO:0007669"/>
    <property type="project" value="TreeGrafter"/>
</dbReference>
<evidence type="ECO:0000256" key="3">
    <source>
        <dbReference type="SAM" id="MobiDB-lite"/>
    </source>
</evidence>
<name>A0A328DDU4_9ASTE</name>
<proteinExistence type="predicted"/>
<dbReference type="PANTHER" id="PTHR10693:SF20">
    <property type="entry name" value="AT27578P"/>
    <property type="match status" value="1"/>
</dbReference>
<dbReference type="InterPro" id="IPR032710">
    <property type="entry name" value="NTF2-like_dom_sf"/>
</dbReference>
<dbReference type="AlphaFoldDB" id="A0A328DDU4"/>
<feature type="compositionally biased region" description="Low complexity" evidence="3">
    <location>
        <begin position="422"/>
        <end position="434"/>
    </location>
</feature>
<evidence type="ECO:0008006" key="8">
    <source>
        <dbReference type="Google" id="ProtNLM"/>
    </source>
</evidence>
<dbReference type="FunFam" id="3.10.450.50:FF:000003">
    <property type="entry name" value="Nuclear transport factor 2 family protein"/>
    <property type="match status" value="1"/>
</dbReference>
<evidence type="ECO:0000259" key="5">
    <source>
        <dbReference type="PROSITE" id="PS50177"/>
    </source>
</evidence>
<dbReference type="PANTHER" id="PTHR10693">
    <property type="entry name" value="RAS GTPASE-ACTIVATING PROTEIN-BINDING PROTEIN"/>
    <property type="match status" value="1"/>
</dbReference>
<evidence type="ECO:0000313" key="6">
    <source>
        <dbReference type="EMBL" id="RAL43410.1"/>
    </source>
</evidence>
<dbReference type="InterPro" id="IPR039539">
    <property type="entry name" value="Ras_GTPase_bind_prot"/>
</dbReference>
<evidence type="ECO:0000256" key="2">
    <source>
        <dbReference type="PROSITE-ProRule" id="PRU00176"/>
    </source>
</evidence>
<reference evidence="6 7" key="1">
    <citation type="submission" date="2018-06" db="EMBL/GenBank/DDBJ databases">
        <title>The Genome of Cuscuta australis (Dodder) Provides Insight into the Evolution of Plant Parasitism.</title>
        <authorList>
            <person name="Liu H."/>
        </authorList>
    </citation>
    <scope>NUCLEOTIDE SEQUENCE [LARGE SCALE GENOMIC DNA]</scope>
    <source>
        <strain evidence="7">cv. Yunnan</strain>
        <tissue evidence="6">Vines</tissue>
    </source>
</reference>
<dbReference type="EMBL" id="NQVE01000156">
    <property type="protein sequence ID" value="RAL43410.1"/>
    <property type="molecule type" value="Genomic_DNA"/>
</dbReference>
<evidence type="ECO:0000256" key="1">
    <source>
        <dbReference type="ARBA" id="ARBA00022884"/>
    </source>
</evidence>
<dbReference type="Gene3D" id="3.30.70.330">
    <property type="match status" value="1"/>
</dbReference>
<feature type="domain" description="RRM" evidence="4">
    <location>
        <begin position="303"/>
        <end position="380"/>
    </location>
</feature>
<feature type="region of interest" description="Disordered" evidence="3">
    <location>
        <begin position="171"/>
        <end position="192"/>
    </location>
</feature>
<dbReference type="InterPro" id="IPR035979">
    <property type="entry name" value="RBD_domain_sf"/>
</dbReference>
<evidence type="ECO:0000259" key="4">
    <source>
        <dbReference type="PROSITE" id="PS50102"/>
    </source>
</evidence>
<evidence type="ECO:0000313" key="7">
    <source>
        <dbReference type="Proteomes" id="UP000249390"/>
    </source>
</evidence>